<proteinExistence type="predicted"/>
<dbReference type="Proteomes" id="UP000199496">
    <property type="component" value="Unassembled WGS sequence"/>
</dbReference>
<sequence>MTLPPRIKRLLPLILLAIGIGGFVLLLITRPSEPPRQVAERVWRVTVEEITPRTLSPQVTLHGHVTSPRAAGLRAAVEADVAQVPAEEGRQVQAGDTLVILDDRELELLVRQRQADLDDLRAQLRALERSHVRDREALDRERTLLALAERAVNRAQDLLNRNLGSPATLEEAQRNREQQALAVANRQLALDDYDARREQLRARIRRAEAQLAQAALDLERGHVRAPFDGRIARVNVAPGDRVRVGDALVTLFDTQALEVRAPIPAVHLPAVRQALDMASPSVAQARVDGLPLTLELSRLAGETGAGSAGVEGLFRIVSDTQDVPLGRFVSLRLSLPPREHVVALPFEALYGLDRIYRLEDGRMQGLAVRRVGEWVDEDGRERILVSAEALRAGDRIITTRLPNAIDGLRVSGEAD</sequence>
<dbReference type="Pfam" id="PF25973">
    <property type="entry name" value="BSH_CzcB"/>
    <property type="match status" value="1"/>
</dbReference>
<dbReference type="Gene3D" id="1.10.287.470">
    <property type="entry name" value="Helix hairpin bin"/>
    <property type="match status" value="1"/>
</dbReference>
<dbReference type="OrthoDB" id="8524475at2"/>
<dbReference type="STRING" id="867345.SAMN05421693_1413"/>
<name>A0A1H9GMR3_9GAMM</name>
<keyword evidence="2" id="KW-1133">Transmembrane helix</keyword>
<feature type="coiled-coil region" evidence="1">
    <location>
        <begin position="190"/>
        <end position="217"/>
    </location>
</feature>
<keyword evidence="1" id="KW-0175">Coiled coil</keyword>
<evidence type="ECO:0000313" key="5">
    <source>
        <dbReference type="Proteomes" id="UP000199496"/>
    </source>
</evidence>
<dbReference type="InterPro" id="IPR058647">
    <property type="entry name" value="BSH_CzcB-like"/>
</dbReference>
<dbReference type="EMBL" id="FOFO01000041">
    <property type="protein sequence ID" value="SEQ51238.1"/>
    <property type="molecule type" value="Genomic_DNA"/>
</dbReference>
<dbReference type="GO" id="GO:0015562">
    <property type="term" value="F:efflux transmembrane transporter activity"/>
    <property type="evidence" value="ECO:0007669"/>
    <property type="project" value="TreeGrafter"/>
</dbReference>
<dbReference type="SUPFAM" id="SSF111369">
    <property type="entry name" value="HlyD-like secretion proteins"/>
    <property type="match status" value="1"/>
</dbReference>
<evidence type="ECO:0000256" key="1">
    <source>
        <dbReference type="SAM" id="Coils"/>
    </source>
</evidence>
<dbReference type="RefSeq" id="WP_090209512.1">
    <property type="nucleotide sequence ID" value="NZ_FOFO01000041.1"/>
</dbReference>
<dbReference type="Gene3D" id="2.40.50.100">
    <property type="match status" value="1"/>
</dbReference>
<evidence type="ECO:0000259" key="3">
    <source>
        <dbReference type="Pfam" id="PF25973"/>
    </source>
</evidence>
<feature type="domain" description="CzcB-like barrel-sandwich hybrid" evidence="3">
    <location>
        <begin position="74"/>
        <end position="251"/>
    </location>
</feature>
<evidence type="ECO:0000313" key="4">
    <source>
        <dbReference type="EMBL" id="SEQ51238.1"/>
    </source>
</evidence>
<keyword evidence="5" id="KW-1185">Reference proteome</keyword>
<dbReference type="GO" id="GO:1990281">
    <property type="term" value="C:efflux pump complex"/>
    <property type="evidence" value="ECO:0007669"/>
    <property type="project" value="TreeGrafter"/>
</dbReference>
<evidence type="ECO:0000256" key="2">
    <source>
        <dbReference type="SAM" id="Phobius"/>
    </source>
</evidence>
<organism evidence="4 5">
    <name type="scientific">Ectothiorhodospira magna</name>
    <dbReference type="NCBI Taxonomy" id="867345"/>
    <lineage>
        <taxon>Bacteria</taxon>
        <taxon>Pseudomonadati</taxon>
        <taxon>Pseudomonadota</taxon>
        <taxon>Gammaproteobacteria</taxon>
        <taxon>Chromatiales</taxon>
        <taxon>Ectothiorhodospiraceae</taxon>
        <taxon>Ectothiorhodospira</taxon>
    </lineage>
</organism>
<feature type="coiled-coil region" evidence="1">
    <location>
        <begin position="110"/>
        <end position="158"/>
    </location>
</feature>
<dbReference type="PANTHER" id="PTHR30469">
    <property type="entry name" value="MULTIDRUG RESISTANCE PROTEIN MDTA"/>
    <property type="match status" value="1"/>
</dbReference>
<keyword evidence="2" id="KW-0472">Membrane</keyword>
<accession>A0A1H9GMR3</accession>
<dbReference type="AlphaFoldDB" id="A0A1H9GMR3"/>
<dbReference type="Gene3D" id="2.40.30.170">
    <property type="match status" value="1"/>
</dbReference>
<protein>
    <submittedName>
        <fullName evidence="4">RND family efflux transporter, MFP subunit</fullName>
    </submittedName>
</protein>
<reference evidence="4 5" key="1">
    <citation type="submission" date="2016-10" db="EMBL/GenBank/DDBJ databases">
        <authorList>
            <person name="de Groot N.N."/>
        </authorList>
    </citation>
    <scope>NUCLEOTIDE SEQUENCE [LARGE SCALE GENOMIC DNA]</scope>
    <source>
        <strain evidence="4 5">B7-7</strain>
    </source>
</reference>
<feature type="transmembrane region" description="Helical" evidence="2">
    <location>
        <begin position="10"/>
        <end position="28"/>
    </location>
</feature>
<gene>
    <name evidence="4" type="ORF">SAMN05421693_1413</name>
</gene>
<keyword evidence="2" id="KW-0812">Transmembrane</keyword>